<organism evidence="1 2">
    <name type="scientific">Streptococcus didelphis</name>
    <dbReference type="NCBI Taxonomy" id="102886"/>
    <lineage>
        <taxon>Bacteria</taxon>
        <taxon>Bacillati</taxon>
        <taxon>Bacillota</taxon>
        <taxon>Bacilli</taxon>
        <taxon>Lactobacillales</taxon>
        <taxon>Streptococcaceae</taxon>
        <taxon>Streptococcus</taxon>
    </lineage>
</organism>
<dbReference type="Proteomes" id="UP001238096">
    <property type="component" value="Chromosome"/>
</dbReference>
<proteinExistence type="predicted"/>
<evidence type="ECO:0000313" key="1">
    <source>
        <dbReference type="EMBL" id="WMB28095.1"/>
    </source>
</evidence>
<protein>
    <submittedName>
        <fullName evidence="1">Uncharacterized protein</fullName>
    </submittedName>
</protein>
<name>A0ABY9LIW4_9STRE</name>
<keyword evidence="2" id="KW-1185">Reference proteome</keyword>
<reference evidence="2" key="1">
    <citation type="submission" date="2022-10" db="EMBL/GenBank/DDBJ databases">
        <title>Streptococcus didelphis as causative of fatal infections in opossums (Didelphis albiventris).</title>
        <authorList>
            <person name="Breyer G.M."/>
            <person name="Da Silva M.E.R.J."/>
            <person name="Siqueira F.M."/>
        </authorList>
    </citation>
    <scope>NUCLEOTIDE SEQUENCE [LARGE SCALE GENOMIC DNA]</scope>
    <source>
        <strain evidence="2">LBVP101/21</strain>
    </source>
</reference>
<dbReference type="RefSeq" id="WP_018366239.1">
    <property type="nucleotide sequence ID" value="NZ_CP104407.1"/>
</dbReference>
<accession>A0ABY9LIW4</accession>
<dbReference type="Gene3D" id="1.10.1760.20">
    <property type="match status" value="1"/>
</dbReference>
<dbReference type="EMBL" id="CP110509">
    <property type="protein sequence ID" value="WMB28095.1"/>
    <property type="molecule type" value="Genomic_DNA"/>
</dbReference>
<evidence type="ECO:0000313" key="2">
    <source>
        <dbReference type="Proteomes" id="UP001238096"/>
    </source>
</evidence>
<sequence length="54" mass="6192">MTLMTYLYGPIWAGILEIFSDIINVVIFETGTYHPTFLLTAYLGRLVNGLFTYK</sequence>
<gene>
    <name evidence="1" type="ORF">N1496_09305</name>
</gene>